<dbReference type="Proteomes" id="UP000510686">
    <property type="component" value="Chromosome 1"/>
</dbReference>
<evidence type="ECO:0000313" key="2">
    <source>
        <dbReference type="Proteomes" id="UP000510686"/>
    </source>
</evidence>
<dbReference type="KEGG" id="mbrn:90967438"/>
<keyword evidence="2" id="KW-1185">Reference proteome</keyword>
<name>A0A7D5Z2D9_9HYPO</name>
<organism evidence="1 2">
    <name type="scientific">Metarhizium brunneum</name>
    <dbReference type="NCBI Taxonomy" id="500148"/>
    <lineage>
        <taxon>Eukaryota</taxon>
        <taxon>Fungi</taxon>
        <taxon>Dikarya</taxon>
        <taxon>Ascomycota</taxon>
        <taxon>Pezizomycotina</taxon>
        <taxon>Sordariomycetes</taxon>
        <taxon>Hypocreomycetidae</taxon>
        <taxon>Hypocreales</taxon>
        <taxon>Clavicipitaceae</taxon>
        <taxon>Metarhizium</taxon>
    </lineage>
</organism>
<reference evidence="1 2" key="1">
    <citation type="submission" date="2020-07" db="EMBL/GenBank/DDBJ databases">
        <title>Telomere length de novo assembly of all 7 chromosomes of the fungus, Metarhizium brunneum, using a novel assembly pipeline.</title>
        <authorList>
            <person name="Saud z."/>
            <person name="Kortsinoglou A."/>
            <person name="Kouvelis V.N."/>
            <person name="Butt T.M."/>
        </authorList>
    </citation>
    <scope>NUCLEOTIDE SEQUENCE [LARGE SCALE GENOMIC DNA]</scope>
    <source>
        <strain evidence="1 2">4556</strain>
    </source>
</reference>
<dbReference type="EMBL" id="CP058932">
    <property type="protein sequence ID" value="QLI65028.1"/>
    <property type="molecule type" value="Genomic_DNA"/>
</dbReference>
<evidence type="ECO:0000313" key="1">
    <source>
        <dbReference type="EMBL" id="QLI65028.1"/>
    </source>
</evidence>
<dbReference type="RefSeq" id="XP_065985878.1">
    <property type="nucleotide sequence ID" value="XM_066129664.1"/>
</dbReference>
<accession>A0A7D5Z2D9</accession>
<dbReference type="GeneID" id="90967438"/>
<dbReference type="AlphaFoldDB" id="A0A7D5Z2D9"/>
<sequence>MTSVHQKLIHRGGKVGDLNPKATFSFKTERKFKGPKGVNSQMIQDLHEEIPQQKLAGIAEGLMVRLYRIPETTEGSTELWYAEAEKH</sequence>
<proteinExistence type="predicted"/>
<gene>
    <name evidence="1" type="ORF">G6M90_00g009230</name>
</gene>
<protein>
    <submittedName>
        <fullName evidence="1">Uncharacterized protein</fullName>
    </submittedName>
</protein>